<keyword evidence="3" id="KW-1185">Reference proteome</keyword>
<accession>A0ABW0LFB6</accession>
<dbReference type="Proteomes" id="UP001596147">
    <property type="component" value="Unassembled WGS sequence"/>
</dbReference>
<keyword evidence="1" id="KW-0812">Transmembrane</keyword>
<evidence type="ECO:0000313" key="3">
    <source>
        <dbReference type="Proteomes" id="UP001596147"/>
    </source>
</evidence>
<organism evidence="2 3">
    <name type="scientific">Lederbergia graminis</name>
    <dbReference type="NCBI Taxonomy" id="735518"/>
    <lineage>
        <taxon>Bacteria</taxon>
        <taxon>Bacillati</taxon>
        <taxon>Bacillota</taxon>
        <taxon>Bacilli</taxon>
        <taxon>Bacillales</taxon>
        <taxon>Bacillaceae</taxon>
        <taxon>Lederbergia</taxon>
    </lineage>
</organism>
<dbReference type="Pfam" id="PF11151">
    <property type="entry name" value="DUF2929"/>
    <property type="match status" value="1"/>
</dbReference>
<dbReference type="RefSeq" id="WP_144929065.1">
    <property type="nucleotide sequence ID" value="NZ_JBHSMC010000001.1"/>
</dbReference>
<keyword evidence="1" id="KW-1133">Transmembrane helix</keyword>
<proteinExistence type="predicted"/>
<reference evidence="3" key="1">
    <citation type="journal article" date="2019" name="Int. J. Syst. Evol. Microbiol.">
        <title>The Global Catalogue of Microorganisms (GCM) 10K type strain sequencing project: providing services to taxonomists for standard genome sequencing and annotation.</title>
        <authorList>
            <consortium name="The Broad Institute Genomics Platform"/>
            <consortium name="The Broad Institute Genome Sequencing Center for Infectious Disease"/>
            <person name="Wu L."/>
            <person name="Ma J."/>
        </authorList>
    </citation>
    <scope>NUCLEOTIDE SEQUENCE [LARGE SCALE GENOMIC DNA]</scope>
    <source>
        <strain evidence="3">CGMCC 1.12237</strain>
    </source>
</reference>
<dbReference type="EMBL" id="JBHSMC010000001">
    <property type="protein sequence ID" value="MFC5464006.1"/>
    <property type="molecule type" value="Genomic_DNA"/>
</dbReference>
<comment type="caution">
    <text evidence="2">The sequence shown here is derived from an EMBL/GenBank/DDBJ whole genome shotgun (WGS) entry which is preliminary data.</text>
</comment>
<name>A0ABW0LFB6_9BACI</name>
<evidence type="ECO:0000313" key="2">
    <source>
        <dbReference type="EMBL" id="MFC5464006.1"/>
    </source>
</evidence>
<gene>
    <name evidence="2" type="ORF">ACFPM4_04435</name>
</gene>
<sequence length="60" mass="6408">MKFVMTAVWGFILTQVLTYVASSMLSIPYDFATGSLLAVGLIVLIILLGAVSSTNTTETH</sequence>
<feature type="transmembrane region" description="Helical" evidence="1">
    <location>
        <begin position="32"/>
        <end position="51"/>
    </location>
</feature>
<evidence type="ECO:0000256" key="1">
    <source>
        <dbReference type="SAM" id="Phobius"/>
    </source>
</evidence>
<keyword evidence="1" id="KW-0472">Membrane</keyword>
<dbReference type="InterPro" id="IPR021324">
    <property type="entry name" value="DUF2929"/>
</dbReference>
<protein>
    <submittedName>
        <fullName evidence="2">YjzD family protein</fullName>
    </submittedName>
</protein>